<sequence>MGMPVYANPTDLTEGQWLPEVPDNAAALLRAASALLRRATNAAIYPVDDEYRPTDPALIDGFRDIVCAQVAAWVGAGIDPVAVQTGAAGGVVASKGMGGKSISFAGADQAAAARVWAATHLGVEAQDILDGLPLTLTVQVIG</sequence>
<dbReference type="AlphaFoldDB" id="A0A4Q7M4X2"/>
<dbReference type="RefSeq" id="WP_130414568.1">
    <property type="nucleotide sequence ID" value="NZ_SGWX01000001.1"/>
</dbReference>
<name>A0A4Q7M4X2_9MICO</name>
<gene>
    <name evidence="1" type="ORF">EV386_1992</name>
</gene>
<evidence type="ECO:0000313" key="1">
    <source>
        <dbReference type="EMBL" id="RZS61682.1"/>
    </source>
</evidence>
<proteinExistence type="predicted"/>
<keyword evidence="2" id="KW-1185">Reference proteome</keyword>
<organism evidence="1 2">
    <name type="scientific">Xylanimonas ulmi</name>
    <dbReference type="NCBI Taxonomy" id="228973"/>
    <lineage>
        <taxon>Bacteria</taxon>
        <taxon>Bacillati</taxon>
        <taxon>Actinomycetota</taxon>
        <taxon>Actinomycetes</taxon>
        <taxon>Micrococcales</taxon>
        <taxon>Promicromonosporaceae</taxon>
        <taxon>Xylanimonas</taxon>
    </lineage>
</organism>
<dbReference type="Proteomes" id="UP000293852">
    <property type="component" value="Unassembled WGS sequence"/>
</dbReference>
<protein>
    <recommendedName>
        <fullName evidence="3">Head-to-tail adaptor</fullName>
    </recommendedName>
</protein>
<comment type="caution">
    <text evidence="1">The sequence shown here is derived from an EMBL/GenBank/DDBJ whole genome shotgun (WGS) entry which is preliminary data.</text>
</comment>
<dbReference type="EMBL" id="SGWX01000001">
    <property type="protein sequence ID" value="RZS61682.1"/>
    <property type="molecule type" value="Genomic_DNA"/>
</dbReference>
<reference evidence="1 2" key="1">
    <citation type="submission" date="2019-02" db="EMBL/GenBank/DDBJ databases">
        <title>Sequencing the genomes of 1000 actinobacteria strains.</title>
        <authorList>
            <person name="Klenk H.-P."/>
        </authorList>
    </citation>
    <scope>NUCLEOTIDE SEQUENCE [LARGE SCALE GENOMIC DNA]</scope>
    <source>
        <strain evidence="1 2">DSM 16932</strain>
    </source>
</reference>
<evidence type="ECO:0000313" key="2">
    <source>
        <dbReference type="Proteomes" id="UP000293852"/>
    </source>
</evidence>
<accession>A0A4Q7M4X2</accession>
<dbReference type="OrthoDB" id="4951181at2"/>
<evidence type="ECO:0008006" key="3">
    <source>
        <dbReference type="Google" id="ProtNLM"/>
    </source>
</evidence>